<keyword evidence="3" id="KW-1185">Reference proteome</keyword>
<dbReference type="Gene3D" id="1.20.58.2190">
    <property type="match status" value="1"/>
</dbReference>
<accession>X6NQ18</accession>
<dbReference type="Proteomes" id="UP000023152">
    <property type="component" value="Unassembled WGS sequence"/>
</dbReference>
<evidence type="ECO:0000313" key="3">
    <source>
        <dbReference type="Proteomes" id="UP000023152"/>
    </source>
</evidence>
<gene>
    <name evidence="2" type="ORF">RFI_09323</name>
</gene>
<feature type="non-terminal residue" evidence="2">
    <location>
        <position position="1"/>
    </location>
</feature>
<evidence type="ECO:0000313" key="2">
    <source>
        <dbReference type="EMBL" id="ETO27809.1"/>
    </source>
</evidence>
<organism evidence="2 3">
    <name type="scientific">Reticulomyxa filosa</name>
    <dbReference type="NCBI Taxonomy" id="46433"/>
    <lineage>
        <taxon>Eukaryota</taxon>
        <taxon>Sar</taxon>
        <taxon>Rhizaria</taxon>
        <taxon>Retaria</taxon>
        <taxon>Foraminifera</taxon>
        <taxon>Monothalamids</taxon>
        <taxon>Reticulomyxidae</taxon>
        <taxon>Reticulomyxa</taxon>
    </lineage>
</organism>
<feature type="non-terminal residue" evidence="2">
    <location>
        <position position="357"/>
    </location>
</feature>
<dbReference type="AlphaFoldDB" id="X6NQ18"/>
<proteinExistence type="predicted"/>
<feature type="compositionally biased region" description="Basic and acidic residues" evidence="1">
    <location>
        <begin position="65"/>
        <end position="87"/>
    </location>
</feature>
<dbReference type="SUPFAM" id="SSF143503">
    <property type="entry name" value="PUG domain-like"/>
    <property type="match status" value="1"/>
</dbReference>
<dbReference type="EMBL" id="ASPP01007032">
    <property type="protein sequence ID" value="ETO27809.1"/>
    <property type="molecule type" value="Genomic_DNA"/>
</dbReference>
<dbReference type="InterPro" id="IPR036339">
    <property type="entry name" value="PUB-like_dom_sf"/>
</dbReference>
<comment type="caution">
    <text evidence="2">The sequence shown here is derived from an EMBL/GenBank/DDBJ whole genome shotgun (WGS) entry which is preliminary data.</text>
</comment>
<protein>
    <submittedName>
        <fullName evidence="2">Uncharacterized protein</fullName>
    </submittedName>
</protein>
<dbReference type="CDD" id="cd09212">
    <property type="entry name" value="PUB"/>
    <property type="match status" value="1"/>
</dbReference>
<feature type="compositionally biased region" description="Polar residues" evidence="1">
    <location>
        <begin position="23"/>
        <end position="35"/>
    </location>
</feature>
<feature type="compositionally biased region" description="Polar residues" evidence="1">
    <location>
        <begin position="89"/>
        <end position="111"/>
    </location>
</feature>
<reference evidence="2 3" key="1">
    <citation type="journal article" date="2013" name="Curr. Biol.">
        <title>The Genome of the Foraminiferan Reticulomyxa filosa.</title>
        <authorList>
            <person name="Glockner G."/>
            <person name="Hulsmann N."/>
            <person name="Schleicher M."/>
            <person name="Noegel A.A."/>
            <person name="Eichinger L."/>
            <person name="Gallinger C."/>
            <person name="Pawlowski J."/>
            <person name="Sierra R."/>
            <person name="Euteneuer U."/>
            <person name="Pillet L."/>
            <person name="Moustafa A."/>
            <person name="Platzer M."/>
            <person name="Groth M."/>
            <person name="Szafranski K."/>
            <person name="Schliwa M."/>
        </authorList>
    </citation>
    <scope>NUCLEOTIDE SEQUENCE [LARGE SCALE GENOMIC DNA]</scope>
</reference>
<feature type="region of interest" description="Disordered" evidence="1">
    <location>
        <begin position="1"/>
        <end position="112"/>
    </location>
</feature>
<evidence type="ECO:0000256" key="1">
    <source>
        <dbReference type="SAM" id="MobiDB-lite"/>
    </source>
</evidence>
<name>X6NQ18_RETFI</name>
<dbReference type="OrthoDB" id="336240at2759"/>
<sequence>GEEKKNQKNVNPNTDTTKKTESENSPNDSESQLNKSVYLVEPGTREAIAAEQRLAMKQKKPKQVSTEERRAKTKDLLFGDGLKEKELTPNANVSQTTSIATEDTSSSNLTESDIVMASGKAAESAFNRMKAKGSSVASQERKERTAMLIHGDLLKDNNATQPLLRPVQGADTPQERKAQVEQALRNLQNCNSHTQVPATAKLLVKIITNSLLSIQTNTHTRFALYINFFFLIKIKIMTIDNNKNMGKVIIKNLTVYCNKNKVISAETLSDQEKFGKLRLANPKIKQSFVDLTGGLDCLVALGFEQRTVANDANVLEEYMIFDFSRIDKEISNCQLAMPNFTEILKMNFCLIAMCCIS</sequence>